<reference evidence="1" key="1">
    <citation type="submission" date="2015-12" db="EMBL/GenBank/DDBJ databases">
        <title>Gene expression during late stages of embryo sac development: a critical building block for successful pollen-pistil interactions.</title>
        <authorList>
            <person name="Liu Y."/>
            <person name="Joly V."/>
            <person name="Sabar M."/>
            <person name="Matton D.P."/>
        </authorList>
    </citation>
    <scope>NUCLEOTIDE SEQUENCE</scope>
</reference>
<protein>
    <submittedName>
        <fullName evidence="1">Putative ovule protein</fullName>
    </submittedName>
</protein>
<feature type="non-terminal residue" evidence="1">
    <location>
        <position position="1"/>
    </location>
</feature>
<dbReference type="AlphaFoldDB" id="A0A0V0GK15"/>
<dbReference type="EMBL" id="GEDG01038334">
    <property type="protein sequence ID" value="JAP07643.1"/>
    <property type="molecule type" value="Transcribed_RNA"/>
</dbReference>
<name>A0A0V0GK15_SOLCH</name>
<sequence>LRLEINFLSSSMDPLFILIQLEVLIQFKNSVSQFHNPIFQCLTDLWIQITIMCICSRICH</sequence>
<accession>A0A0V0GK15</accession>
<proteinExistence type="predicted"/>
<organism evidence="1">
    <name type="scientific">Solanum chacoense</name>
    <name type="common">Chaco potato</name>
    <dbReference type="NCBI Taxonomy" id="4108"/>
    <lineage>
        <taxon>Eukaryota</taxon>
        <taxon>Viridiplantae</taxon>
        <taxon>Streptophyta</taxon>
        <taxon>Embryophyta</taxon>
        <taxon>Tracheophyta</taxon>
        <taxon>Spermatophyta</taxon>
        <taxon>Magnoliopsida</taxon>
        <taxon>eudicotyledons</taxon>
        <taxon>Gunneridae</taxon>
        <taxon>Pentapetalae</taxon>
        <taxon>asterids</taxon>
        <taxon>lamiids</taxon>
        <taxon>Solanales</taxon>
        <taxon>Solanaceae</taxon>
        <taxon>Solanoideae</taxon>
        <taxon>Solaneae</taxon>
        <taxon>Solanum</taxon>
    </lineage>
</organism>
<evidence type="ECO:0000313" key="1">
    <source>
        <dbReference type="EMBL" id="JAP07643.1"/>
    </source>
</evidence>